<dbReference type="EMBL" id="JAWDIE010000013">
    <property type="protein sequence ID" value="MEJ7138681.1"/>
    <property type="molecule type" value="Genomic_DNA"/>
</dbReference>
<name>A0ACC6P394_9BURK</name>
<dbReference type="Proteomes" id="UP001364695">
    <property type="component" value="Unassembled WGS sequence"/>
</dbReference>
<comment type="caution">
    <text evidence="1">The sequence shown here is derived from an EMBL/GenBank/DDBJ whole genome shotgun (WGS) entry which is preliminary data.</text>
</comment>
<evidence type="ECO:0000313" key="1">
    <source>
        <dbReference type="EMBL" id="MEJ7138681.1"/>
    </source>
</evidence>
<reference evidence="1" key="1">
    <citation type="submission" date="2023-10" db="EMBL/GenBank/DDBJ databases">
        <title>Amphibacter perezi, gen. nov., sp. nov. a novel taxa of the family Comamonadaceae, class Betaproteobacteria isolated from the skin microbiota of Pelophylax perezi from different populations.</title>
        <authorList>
            <person name="Costa S."/>
            <person name="Proenca D.N."/>
            <person name="Lopes I."/>
            <person name="Morais P.V."/>
        </authorList>
    </citation>
    <scope>NUCLEOTIDE SEQUENCE</scope>
    <source>
        <strain evidence="1">SL12-8</strain>
    </source>
</reference>
<protein>
    <submittedName>
        <fullName evidence="1">Exodeoxyribonuclease VII small subunit</fullName>
        <ecNumber evidence="1">3.1.11.6</ecNumber>
    </submittedName>
</protein>
<organism evidence="1 2">
    <name type="scientific">Amphibiibacter pelophylacis</name>
    <dbReference type="NCBI Taxonomy" id="1799477"/>
    <lineage>
        <taxon>Bacteria</taxon>
        <taxon>Pseudomonadati</taxon>
        <taxon>Pseudomonadota</taxon>
        <taxon>Betaproteobacteria</taxon>
        <taxon>Burkholderiales</taxon>
        <taxon>Sphaerotilaceae</taxon>
        <taxon>Amphibiibacter</taxon>
    </lineage>
</organism>
<accession>A0ACC6P394</accession>
<evidence type="ECO:0000313" key="2">
    <source>
        <dbReference type="Proteomes" id="UP001364695"/>
    </source>
</evidence>
<keyword evidence="2" id="KW-1185">Reference proteome</keyword>
<proteinExistence type="predicted"/>
<gene>
    <name evidence="1" type="ORF">RV045_09620</name>
</gene>
<keyword evidence="1" id="KW-0378">Hydrolase</keyword>
<dbReference type="EC" id="3.1.11.6" evidence="1"/>
<sequence>MSKTASSASKTSFRDAYGVLKQHAETLRSQKEPNIDDLLTLVTESVAAYKICQERIDAVEKALQQALDSVDSPPQEASSDDTEAPKRSSRKDKAVVEPPADIDDDIPF</sequence>